<accession>A0A0U9HDL0</accession>
<evidence type="ECO:0000256" key="5">
    <source>
        <dbReference type="ARBA" id="ARBA00022683"/>
    </source>
</evidence>
<keyword evidence="3" id="KW-1003">Cell membrane</keyword>
<evidence type="ECO:0000256" key="3">
    <source>
        <dbReference type="ARBA" id="ARBA00022475"/>
    </source>
</evidence>
<keyword evidence="8 9" id="KW-0472">Membrane</keyword>
<comment type="subcellular location">
    <subcellularLocation>
        <location evidence="1">Cell membrane</location>
        <topology evidence="1">Multi-pass membrane protein</topology>
    </subcellularLocation>
</comment>
<dbReference type="PANTHER" id="PTHR32502">
    <property type="entry name" value="N-ACETYLGALACTOSAMINE PERMEASE II COMPONENT-RELATED"/>
    <property type="match status" value="1"/>
</dbReference>
<dbReference type="GO" id="GO:0009401">
    <property type="term" value="P:phosphoenolpyruvate-dependent sugar phosphotransferase system"/>
    <property type="evidence" value="ECO:0007669"/>
    <property type="project" value="UniProtKB-KW"/>
</dbReference>
<evidence type="ECO:0000256" key="6">
    <source>
        <dbReference type="ARBA" id="ARBA00022692"/>
    </source>
</evidence>
<keyword evidence="7 9" id="KW-1133">Transmembrane helix</keyword>
<feature type="transmembrane region" description="Helical" evidence="9">
    <location>
        <begin position="56"/>
        <end position="84"/>
    </location>
</feature>
<dbReference type="InterPro" id="IPR050303">
    <property type="entry name" value="GatZ_KbaZ_carbometab"/>
</dbReference>
<keyword evidence="4" id="KW-0762">Sugar transport</keyword>
<evidence type="ECO:0000256" key="9">
    <source>
        <dbReference type="SAM" id="Phobius"/>
    </source>
</evidence>
<keyword evidence="6 9" id="KW-0812">Transmembrane</keyword>
<dbReference type="AlphaFoldDB" id="A0A0U9HDL0"/>
<keyword evidence="2" id="KW-0813">Transport</keyword>
<dbReference type="PROSITE" id="PS51106">
    <property type="entry name" value="PTS_EIIC_TYPE_4"/>
    <property type="match status" value="1"/>
</dbReference>
<protein>
    <submittedName>
        <fullName evidence="10">PTS system, mannose-specific IIC component</fullName>
    </submittedName>
</protein>
<organism evidence="10">
    <name type="scientific">Tepidanaerobacter syntrophicus</name>
    <dbReference type="NCBI Taxonomy" id="224999"/>
    <lineage>
        <taxon>Bacteria</taxon>
        <taxon>Bacillati</taxon>
        <taxon>Bacillota</taxon>
        <taxon>Clostridia</taxon>
        <taxon>Thermosediminibacterales</taxon>
        <taxon>Tepidanaerobacteraceae</taxon>
        <taxon>Tepidanaerobacter</taxon>
    </lineage>
</organism>
<feature type="transmembrane region" description="Helical" evidence="9">
    <location>
        <begin position="140"/>
        <end position="160"/>
    </location>
</feature>
<feature type="transmembrane region" description="Helical" evidence="9">
    <location>
        <begin position="96"/>
        <end position="119"/>
    </location>
</feature>
<evidence type="ECO:0000313" key="10">
    <source>
        <dbReference type="EMBL" id="GAQ24898.1"/>
    </source>
</evidence>
<dbReference type="RefSeq" id="WP_202859722.1">
    <property type="nucleotide sequence ID" value="NZ_DF977000.1"/>
</dbReference>
<feature type="transmembrane region" description="Helical" evidence="9">
    <location>
        <begin position="20"/>
        <end position="44"/>
    </location>
</feature>
<dbReference type="InterPro" id="IPR004700">
    <property type="entry name" value="PTS_IIC_man"/>
</dbReference>
<gene>
    <name evidence="10" type="ORF">TSYNT_6282</name>
</gene>
<dbReference type="STRING" id="224999.GCA_001485475_00907"/>
<proteinExistence type="predicted"/>
<dbReference type="Proteomes" id="UP000062160">
    <property type="component" value="Unassembled WGS sequence"/>
</dbReference>
<evidence type="ECO:0000256" key="4">
    <source>
        <dbReference type="ARBA" id="ARBA00022597"/>
    </source>
</evidence>
<sequence length="258" mass="27293">MLLMQSIFIAAITFLGKADYWLGTAMIERPIVLGPLVGLALGNVQKGVSIGLTLELIFMGMQAIGASIPPDMVVGGVLGTAFAISSGTGTETAIAIAFPAAVLSAFIVNFFYGVIIPIMARQADKGASEDNYKKIEQVHIFSGFLFDLVFAILAGFAFYAGNAVVQSILNAIPKSIITGIQVAAGILPALGFALLIQMIATKRVIVYFFAGFLLVAYLNIPIIGVVAFAIALLGIMFSFGDFIPQNNNLEGEIKNDDF</sequence>
<feature type="transmembrane region" description="Helical" evidence="9">
    <location>
        <begin position="206"/>
        <end position="239"/>
    </location>
</feature>
<feature type="transmembrane region" description="Helical" evidence="9">
    <location>
        <begin position="180"/>
        <end position="199"/>
    </location>
</feature>
<dbReference type="PANTHER" id="PTHR32502:SF8">
    <property type="entry name" value="N-ACETYLGALACTOSAMINE PERMEASE IIC COMPONENT 1"/>
    <property type="match status" value="1"/>
</dbReference>
<evidence type="ECO:0000313" key="11">
    <source>
        <dbReference type="Proteomes" id="UP000062160"/>
    </source>
</evidence>
<reference evidence="10" key="1">
    <citation type="journal article" date="2016" name="Genome Announc.">
        <title>Draft Genome Sequence of the Syntrophic Lactate-Degrading Bacterium Tepidanaerobacter syntrophicus JLT.</title>
        <authorList>
            <person name="Matsuura N."/>
            <person name="Ohashi A."/>
            <person name="Tourlousse D.M."/>
            <person name="Sekiguchi Y."/>
        </authorList>
    </citation>
    <scope>NUCLEOTIDE SEQUENCE [LARGE SCALE GENOMIC DNA]</scope>
    <source>
        <strain evidence="10">JL</strain>
    </source>
</reference>
<dbReference type="EMBL" id="DF977000">
    <property type="protein sequence ID" value="GAQ24898.1"/>
    <property type="molecule type" value="Genomic_DNA"/>
</dbReference>
<evidence type="ECO:0000256" key="8">
    <source>
        <dbReference type="ARBA" id="ARBA00023136"/>
    </source>
</evidence>
<dbReference type="Pfam" id="PF03609">
    <property type="entry name" value="EII-Sor"/>
    <property type="match status" value="1"/>
</dbReference>
<name>A0A0U9HDL0_9FIRM</name>
<keyword evidence="5" id="KW-0598">Phosphotransferase system</keyword>
<evidence type="ECO:0000256" key="7">
    <source>
        <dbReference type="ARBA" id="ARBA00022989"/>
    </source>
</evidence>
<dbReference type="GO" id="GO:0005886">
    <property type="term" value="C:plasma membrane"/>
    <property type="evidence" value="ECO:0007669"/>
    <property type="project" value="UniProtKB-SubCell"/>
</dbReference>
<evidence type="ECO:0000256" key="1">
    <source>
        <dbReference type="ARBA" id="ARBA00004651"/>
    </source>
</evidence>
<evidence type="ECO:0000256" key="2">
    <source>
        <dbReference type="ARBA" id="ARBA00022448"/>
    </source>
</evidence>
<keyword evidence="11" id="KW-1185">Reference proteome</keyword>